<sequence length="940" mass="97731">MSLTPPLPGIAFEVLPRALDDALPRMDVCGFVGFASRGPVDVPVVVEDPVVFRDVFGPDPVVAHTDDGSEVRGLLGSAVEAFFANGGARAWIVRVARSGSGGALTNTFVVPGLLVPGPTATDISGWRLASLAARSPGAWSDGLSVGATLTVTSTVATSIDSDRVVVDHTTDITRGDLIQIGLADGADLVATVSAVTLDTYGKCVTFDAGAGWRIAENPALTTGDAYRLGVDAAQPVSGFTVEAANPELVDAPDPEPVISVDGAASLRPDDVVVVVGAAPGRGLTLLTVGEERAGSVGTLRRHFSVAGSWAVADAPADWLTALEASAAQVVVEVQRLRLTVRNGAAVEAELDGLGFGQHHPRAAAAVPSDDQLYTLLARMPRARVAGADPADLGYRSLTPLERETLAPRFPLAGAPAVPLMLPLGVPTDPSGTRFGPTPGEADTAPAPERNGLGRFDAGVFVDPAIAGLGVDTIMPTAWDLSYVQDPPRRLRGVHALATNDDITLICVPDAVHTGWQPAEVAAPAPLTAPVLHIDGLDNAGAHLTWSEIDTASGYDLEHDDDLGWGDPIRTGVHGRDAVLEPQTGCPHLRYVRVRARRGDEVGPWSNTAGVHVPATTFVPCQPRAVPANPAEPPPAPVSGRVAWRARTPAEASPWNDLRAVQTAVLRWCAARGDVLAVLAMPSMFTVDDAVQHVRALRSTTPSFDDTGLSNPAPVLAGGVPALTDGESGVLGYGALYHPWPVVGRPDAGGLRAVSPDGGIAGTYAARARAHGAWIAPARMPLTAVLALAPTVEADGLASMVGAAINPVAADPSGHMALTAATMTDVAAIRPVNVRRLVMLLRRLARRDGAGIVFEPNDRTLQRLVRMRFERLLTAMFHRGAFAGAVPAEAFEVSTGGGVNSAASIDAGRFVVEIRFAPSRPLEFITVRLVLAGTDRGEESV</sequence>
<dbReference type="Gene3D" id="3.40.50.11780">
    <property type="match status" value="2"/>
</dbReference>
<dbReference type="InterPro" id="IPR020287">
    <property type="entry name" value="Tail_sheath_C"/>
</dbReference>
<dbReference type="PANTHER" id="PTHR35861">
    <property type="match status" value="1"/>
</dbReference>
<keyword evidence="5" id="KW-1185">Reference proteome</keyword>
<proteinExistence type="inferred from homology"/>
<accession>A0ABQ0YI66</accession>
<dbReference type="PANTHER" id="PTHR35861:SF1">
    <property type="entry name" value="PHAGE TAIL SHEATH PROTEIN"/>
    <property type="match status" value="1"/>
</dbReference>
<dbReference type="InterPro" id="IPR052042">
    <property type="entry name" value="Tail_sheath_structural"/>
</dbReference>
<name>A0ABQ0YI66_9NOCA</name>
<comment type="caution">
    <text evidence="4">The sequence shown here is derived from an EMBL/GenBank/DDBJ whole genome shotgun (WGS) entry which is preliminary data.</text>
</comment>
<organism evidence="4 5">
    <name type="scientific">Rhodococcus aetherivorans</name>
    <dbReference type="NCBI Taxonomy" id="191292"/>
    <lineage>
        <taxon>Bacteria</taxon>
        <taxon>Bacillati</taxon>
        <taxon>Actinomycetota</taxon>
        <taxon>Actinomycetes</taxon>
        <taxon>Mycobacteriales</taxon>
        <taxon>Nocardiaceae</taxon>
        <taxon>Rhodococcus</taxon>
    </lineage>
</organism>
<feature type="region of interest" description="Disordered" evidence="2">
    <location>
        <begin position="427"/>
        <end position="450"/>
    </location>
</feature>
<protein>
    <submittedName>
        <fullName evidence="4">Phage tail sheath protein FI</fullName>
    </submittedName>
</protein>
<evidence type="ECO:0000313" key="5">
    <source>
        <dbReference type="Proteomes" id="UP000325466"/>
    </source>
</evidence>
<comment type="similarity">
    <text evidence="1">Belongs to the myoviridae tail sheath protein family.</text>
</comment>
<dbReference type="RefSeq" id="WP_043802083.1">
    <property type="nucleotide sequence ID" value="NZ_BAAAYP010000052.1"/>
</dbReference>
<evidence type="ECO:0000313" key="4">
    <source>
        <dbReference type="EMBL" id="GES36250.1"/>
    </source>
</evidence>
<dbReference type="Proteomes" id="UP000325466">
    <property type="component" value="Unassembled WGS sequence"/>
</dbReference>
<reference evidence="4 5" key="1">
    <citation type="journal article" date="2018" name="Biodegradation">
        <title>1,4-Dioxane degradation characteristics of Rhodococcus aetherivorans JCM 14343.</title>
        <authorList>
            <person name="Inoue D."/>
            <person name="Tsunoda T."/>
            <person name="Yamamoto N."/>
            <person name="Ike M."/>
            <person name="Sei K."/>
        </authorList>
    </citation>
    <scope>NUCLEOTIDE SEQUENCE [LARGE SCALE GENOMIC DNA]</scope>
    <source>
        <strain evidence="4 5">JCM 14343</strain>
    </source>
</reference>
<evidence type="ECO:0000256" key="1">
    <source>
        <dbReference type="ARBA" id="ARBA00008005"/>
    </source>
</evidence>
<evidence type="ECO:0000259" key="3">
    <source>
        <dbReference type="Pfam" id="PF17482"/>
    </source>
</evidence>
<evidence type="ECO:0000256" key="2">
    <source>
        <dbReference type="SAM" id="MobiDB-lite"/>
    </source>
</evidence>
<dbReference type="Pfam" id="PF17482">
    <property type="entry name" value="Phage_sheath_1C"/>
    <property type="match status" value="1"/>
</dbReference>
<feature type="domain" description="Tail sheath protein C-terminal" evidence="3">
    <location>
        <begin position="829"/>
        <end position="929"/>
    </location>
</feature>
<gene>
    <name evidence="4" type="ORF">RAJCM14343_1501</name>
</gene>
<dbReference type="EMBL" id="BLAH01000053">
    <property type="protein sequence ID" value="GES36250.1"/>
    <property type="molecule type" value="Genomic_DNA"/>
</dbReference>